<evidence type="ECO:0000256" key="1">
    <source>
        <dbReference type="SAM" id="MobiDB-lite"/>
    </source>
</evidence>
<reference evidence="3 4" key="1">
    <citation type="submission" date="2024-03" db="EMBL/GenBank/DDBJ databases">
        <title>Genome-scale model development and genomic sequencing of the oleaginous clade Lipomyces.</title>
        <authorList>
            <consortium name="Lawrence Berkeley National Laboratory"/>
            <person name="Czajka J.J."/>
            <person name="Han Y."/>
            <person name="Kim J."/>
            <person name="Mondo S.J."/>
            <person name="Hofstad B.A."/>
            <person name="Robles A."/>
            <person name="Haridas S."/>
            <person name="Riley R."/>
            <person name="LaButti K."/>
            <person name="Pangilinan J."/>
            <person name="Andreopoulos W."/>
            <person name="Lipzen A."/>
            <person name="Yan J."/>
            <person name="Wang M."/>
            <person name="Ng V."/>
            <person name="Grigoriev I.V."/>
            <person name="Spatafora J.W."/>
            <person name="Magnuson J.K."/>
            <person name="Baker S.E."/>
            <person name="Pomraning K.R."/>
        </authorList>
    </citation>
    <scope>NUCLEOTIDE SEQUENCE [LARGE SCALE GENOMIC DNA]</scope>
    <source>
        <strain evidence="3 4">Phaff 52-87</strain>
    </source>
</reference>
<dbReference type="Proteomes" id="UP001498771">
    <property type="component" value="Unassembled WGS sequence"/>
</dbReference>
<dbReference type="Gene3D" id="3.50.50.60">
    <property type="entry name" value="FAD/NAD(P)-binding domain"/>
    <property type="match status" value="2"/>
</dbReference>
<gene>
    <name evidence="3" type="ORF">BZA70DRAFT_312665</name>
</gene>
<name>A0ABR1F0B6_9ASCO</name>
<organism evidence="3 4">
    <name type="scientific">Myxozyma melibiosi</name>
    <dbReference type="NCBI Taxonomy" id="54550"/>
    <lineage>
        <taxon>Eukaryota</taxon>
        <taxon>Fungi</taxon>
        <taxon>Dikarya</taxon>
        <taxon>Ascomycota</taxon>
        <taxon>Saccharomycotina</taxon>
        <taxon>Lipomycetes</taxon>
        <taxon>Lipomycetales</taxon>
        <taxon>Lipomycetaceae</taxon>
        <taxon>Myxozyma</taxon>
    </lineage>
</organism>
<feature type="domain" description="FAD dependent oxidoreductase" evidence="2">
    <location>
        <begin position="41"/>
        <end position="493"/>
    </location>
</feature>
<feature type="region of interest" description="Disordered" evidence="1">
    <location>
        <begin position="1"/>
        <end position="26"/>
    </location>
</feature>
<comment type="caution">
    <text evidence="3">The sequence shown here is derived from an EMBL/GenBank/DDBJ whole genome shotgun (WGS) entry which is preliminary data.</text>
</comment>
<dbReference type="InterPro" id="IPR036188">
    <property type="entry name" value="FAD/NAD-bd_sf"/>
</dbReference>
<dbReference type="SUPFAM" id="SSF51905">
    <property type="entry name" value="FAD/NAD(P)-binding domain"/>
    <property type="match status" value="1"/>
</dbReference>
<protein>
    <submittedName>
        <fullName evidence="3">FAD dependent oxidoreductase</fullName>
    </submittedName>
</protein>
<dbReference type="PANTHER" id="PTHR13847">
    <property type="entry name" value="SARCOSINE DEHYDROGENASE-RELATED"/>
    <property type="match status" value="1"/>
</dbReference>
<proteinExistence type="predicted"/>
<keyword evidence="4" id="KW-1185">Reference proteome</keyword>
<evidence type="ECO:0000259" key="2">
    <source>
        <dbReference type="Pfam" id="PF01266"/>
    </source>
</evidence>
<evidence type="ECO:0000313" key="4">
    <source>
        <dbReference type="Proteomes" id="UP001498771"/>
    </source>
</evidence>
<evidence type="ECO:0000313" key="3">
    <source>
        <dbReference type="EMBL" id="KAK7203207.1"/>
    </source>
</evidence>
<dbReference type="Pfam" id="PF01266">
    <property type="entry name" value="DAO"/>
    <property type="match status" value="1"/>
</dbReference>
<accession>A0ABR1F0B6</accession>
<dbReference type="PANTHER" id="PTHR13847:SF260">
    <property type="entry name" value="FAD DEPENDENT OXIDOREDUCTASE DOMAIN-CONTAINING PROTEIN"/>
    <property type="match status" value="1"/>
</dbReference>
<dbReference type="InterPro" id="IPR006076">
    <property type="entry name" value="FAD-dep_OxRdtase"/>
</dbReference>
<dbReference type="EMBL" id="JBBJBU010000013">
    <property type="protein sequence ID" value="KAK7203207.1"/>
    <property type="molecule type" value="Genomic_DNA"/>
</dbReference>
<dbReference type="RefSeq" id="XP_064766240.1">
    <property type="nucleotide sequence ID" value="XM_064914995.1"/>
</dbReference>
<dbReference type="GeneID" id="90040507"/>
<sequence>MRSVSSSGIHPSASRPSPWLDPPPAMLANMRTTPSLPETADLVIVGAGFSGVSVAYHALKAYPGMRIVLLEAGDVCNGATGRNGGHLRPDYYTYTTDVLSKFGPEEAVRHNKFERRNFEALMELIEQDGVECETDKDGEAWQVFLSPVEFRQALNNLAVMRDLGGDVHDVRVYMREEARRITGIQGCFGAIASPATPISPTKLVSHLVERSLANGLNLQTNVRATKISRNVLTGSSSGSESAYGIHADSDSDGFEEIDGSTLRIAPKRSSFLYKVQTTRGAILANKVVHATNAYLDSLLSISSDIISTTKSSSTNVLVTPTRGHVIEIEPLGEGRKSLSLDPNHKITNMSFNYGGEYLVQRPNGNFVLGGGRRYGRGQGYEELSSTAASSAEEEIDAAVDLHLRAFFTQTLCFDNARFLKPTLSPIQTAETNATYSETFRVVNQWTGIMGFSTDSFPIVGKVPSFVEQSQEYCIAGFTGHGMPRIFLAAKQLVRQILAEDPDFQFDLEYSQSTDHGGGGVTESFMQREAWDGCEEMPECFGITEERLSEIITALRQF</sequence>
<dbReference type="Gene3D" id="3.30.9.10">
    <property type="entry name" value="D-Amino Acid Oxidase, subunit A, domain 2"/>
    <property type="match status" value="2"/>
</dbReference>